<keyword evidence="5" id="KW-0472">Membrane</keyword>
<evidence type="ECO:0008006" key="7">
    <source>
        <dbReference type="Google" id="ProtNLM"/>
    </source>
</evidence>
<protein>
    <recommendedName>
        <fullName evidence="7">Cytochrome P450</fullName>
    </recommendedName>
</protein>
<dbReference type="GO" id="GO:0016705">
    <property type="term" value="F:oxidoreductase activity, acting on paired donors, with incorporation or reduction of molecular oxygen"/>
    <property type="evidence" value="ECO:0007669"/>
    <property type="project" value="InterPro"/>
</dbReference>
<evidence type="ECO:0000256" key="5">
    <source>
        <dbReference type="SAM" id="Phobius"/>
    </source>
</evidence>
<evidence type="ECO:0000256" key="2">
    <source>
        <dbReference type="ARBA" id="ARBA00010617"/>
    </source>
</evidence>
<dbReference type="CDD" id="cd00302">
    <property type="entry name" value="cytochrome_P450"/>
    <property type="match status" value="1"/>
</dbReference>
<evidence type="ECO:0000256" key="4">
    <source>
        <dbReference type="RuleBase" id="RU000461"/>
    </source>
</evidence>
<keyword evidence="4" id="KW-0503">Monooxygenase</keyword>
<dbReference type="PRINTS" id="PR00385">
    <property type="entry name" value="P450"/>
</dbReference>
<evidence type="ECO:0000256" key="1">
    <source>
        <dbReference type="ARBA" id="ARBA00001971"/>
    </source>
</evidence>
<dbReference type="Gene3D" id="1.10.630.10">
    <property type="entry name" value="Cytochrome P450"/>
    <property type="match status" value="1"/>
</dbReference>
<dbReference type="InterPro" id="IPR036396">
    <property type="entry name" value="Cyt_P450_sf"/>
</dbReference>
<evidence type="ECO:0000256" key="3">
    <source>
        <dbReference type="PIRSR" id="PIRSR602401-1"/>
    </source>
</evidence>
<dbReference type="InterPro" id="IPR050121">
    <property type="entry name" value="Cytochrome_P450_monoxygenase"/>
</dbReference>
<keyword evidence="3 4" id="KW-0408">Iron</keyword>
<keyword evidence="5" id="KW-0812">Transmembrane</keyword>
<dbReference type="PROSITE" id="PS00086">
    <property type="entry name" value="CYTOCHROME_P450"/>
    <property type="match status" value="1"/>
</dbReference>
<keyword evidence="3 4" id="KW-0479">Metal-binding</keyword>
<dbReference type="PANTHER" id="PTHR24305:SF166">
    <property type="entry name" value="CYTOCHROME P450 12A4, MITOCHONDRIAL-RELATED"/>
    <property type="match status" value="1"/>
</dbReference>
<dbReference type="SUPFAM" id="SSF48264">
    <property type="entry name" value="Cytochrome P450"/>
    <property type="match status" value="1"/>
</dbReference>
<dbReference type="VEuPathDB" id="CryptoDB:Cvel_31586"/>
<organism evidence="6">
    <name type="scientific">Chromera velia CCMP2878</name>
    <dbReference type="NCBI Taxonomy" id="1169474"/>
    <lineage>
        <taxon>Eukaryota</taxon>
        <taxon>Sar</taxon>
        <taxon>Alveolata</taxon>
        <taxon>Colpodellida</taxon>
        <taxon>Chromeraceae</taxon>
        <taxon>Chromera</taxon>
    </lineage>
</organism>
<dbReference type="AlphaFoldDB" id="A0A0G4HU27"/>
<dbReference type="InterPro" id="IPR001128">
    <property type="entry name" value="Cyt_P450"/>
</dbReference>
<gene>
    <name evidence="6" type="ORF">Cvel_31586</name>
</gene>
<dbReference type="GO" id="GO:0020037">
    <property type="term" value="F:heme binding"/>
    <property type="evidence" value="ECO:0007669"/>
    <property type="project" value="InterPro"/>
</dbReference>
<dbReference type="EMBL" id="CDMZ01003857">
    <property type="protein sequence ID" value="CEM47833.1"/>
    <property type="molecule type" value="Genomic_DNA"/>
</dbReference>
<keyword evidence="4" id="KW-0560">Oxidoreductase</keyword>
<proteinExistence type="inferred from homology"/>
<evidence type="ECO:0000313" key="6">
    <source>
        <dbReference type="EMBL" id="CEM47833.1"/>
    </source>
</evidence>
<dbReference type="GO" id="GO:0005506">
    <property type="term" value="F:iron ion binding"/>
    <property type="evidence" value="ECO:0007669"/>
    <property type="project" value="InterPro"/>
</dbReference>
<dbReference type="Pfam" id="PF00067">
    <property type="entry name" value="p450"/>
    <property type="match status" value="1"/>
</dbReference>
<feature type="binding site" description="axial binding residue" evidence="3">
    <location>
        <position position="497"/>
    </location>
    <ligand>
        <name>heme</name>
        <dbReference type="ChEBI" id="CHEBI:30413"/>
    </ligand>
    <ligandPart>
        <name>Fe</name>
        <dbReference type="ChEBI" id="CHEBI:18248"/>
    </ligandPart>
</feature>
<dbReference type="PhylomeDB" id="A0A0G4HU27"/>
<dbReference type="InterPro" id="IPR002401">
    <property type="entry name" value="Cyt_P450_E_grp-I"/>
</dbReference>
<feature type="transmembrane region" description="Helical" evidence="5">
    <location>
        <begin position="15"/>
        <end position="35"/>
    </location>
</feature>
<comment type="cofactor">
    <cofactor evidence="1 3">
        <name>heme</name>
        <dbReference type="ChEBI" id="CHEBI:30413"/>
    </cofactor>
</comment>
<reference evidence="6" key="1">
    <citation type="submission" date="2014-11" db="EMBL/GenBank/DDBJ databases">
        <authorList>
            <person name="Otto D Thomas"/>
            <person name="Naeem Raeece"/>
        </authorList>
    </citation>
    <scope>NUCLEOTIDE SEQUENCE</scope>
</reference>
<accession>A0A0G4HU27</accession>
<dbReference type="PANTHER" id="PTHR24305">
    <property type="entry name" value="CYTOCHROME P450"/>
    <property type="match status" value="1"/>
</dbReference>
<keyword evidence="3 4" id="KW-0349">Heme</keyword>
<dbReference type="InterPro" id="IPR017972">
    <property type="entry name" value="Cyt_P450_CS"/>
</dbReference>
<dbReference type="PRINTS" id="PR00463">
    <property type="entry name" value="EP450I"/>
</dbReference>
<sequence length="556" mass="62047">MTWVSLQMNQGGRGVLTAVGVGFGLVAGVSLYSIWKRYRRHCAISRLVPGFEASALGGNMSQIMKAGGLLPFLVELHESFGSVAMFSGPLFSAQVSINDPLILSEMGALRLDKDVNGLNFLKGLLGPRGVGYLGGAAAKRRRGILMRIFEEQPIDDLLPLLLEAIERKVKEWGGRERGNGDVEVQSEIQPLWMELNAFNVFGSADVSTMALSRKFQQALQLLMVLRYKPFVLPFSSEWRKKRRLLREVHEELRQIMEPESSKRGFISSSFGKEREMTNSVKAPANEWKARGGDLLGMLLNELQESKRKENGRKGAKGKGNEPGGIQCLEDVRDEVLTFLFGTFDNYVIVSNVLYYLAANPECQSRAREEVKSRLCKDGKLDDTKLSVEALRQLTYIRNCIRESLRITPVGGVTWRLVSQRTTLRLPPLSSSPDHPASLELLPGDSVVIPMISIHRNPAVWDRPFEFLPDRWEERRKTEGSASSILSFIPFGLGMRACLGQRFAQDLTTLILCVVLSQFSVKLVGEGGPHGEAPQWGEQNFTYMARGGLFLSFQHLN</sequence>
<dbReference type="GO" id="GO:0004497">
    <property type="term" value="F:monooxygenase activity"/>
    <property type="evidence" value="ECO:0007669"/>
    <property type="project" value="UniProtKB-KW"/>
</dbReference>
<keyword evidence="5" id="KW-1133">Transmembrane helix</keyword>
<name>A0A0G4HU27_9ALVE</name>
<comment type="similarity">
    <text evidence="2 4">Belongs to the cytochrome P450 family.</text>
</comment>